<protein>
    <submittedName>
        <fullName evidence="2">Uncharacterized protein</fullName>
    </submittedName>
</protein>
<name>A0A915ESE1_9BILA</name>
<dbReference type="AlphaFoldDB" id="A0A915ESE1"/>
<evidence type="ECO:0000313" key="1">
    <source>
        <dbReference type="Proteomes" id="UP000887574"/>
    </source>
</evidence>
<evidence type="ECO:0000313" key="2">
    <source>
        <dbReference type="WBParaSite" id="jg8447"/>
    </source>
</evidence>
<accession>A0A915ESE1</accession>
<proteinExistence type="predicted"/>
<keyword evidence="1" id="KW-1185">Reference proteome</keyword>
<dbReference type="WBParaSite" id="jg8447">
    <property type="protein sequence ID" value="jg8447"/>
    <property type="gene ID" value="jg8447"/>
</dbReference>
<dbReference type="Proteomes" id="UP000887574">
    <property type="component" value="Unplaced"/>
</dbReference>
<organism evidence="1 2">
    <name type="scientific">Ditylenchus dipsaci</name>
    <dbReference type="NCBI Taxonomy" id="166011"/>
    <lineage>
        <taxon>Eukaryota</taxon>
        <taxon>Metazoa</taxon>
        <taxon>Ecdysozoa</taxon>
        <taxon>Nematoda</taxon>
        <taxon>Chromadorea</taxon>
        <taxon>Rhabditida</taxon>
        <taxon>Tylenchina</taxon>
        <taxon>Tylenchomorpha</taxon>
        <taxon>Sphaerularioidea</taxon>
        <taxon>Anguinidae</taxon>
        <taxon>Anguininae</taxon>
        <taxon>Ditylenchus</taxon>
    </lineage>
</organism>
<reference evidence="2" key="1">
    <citation type="submission" date="2022-11" db="UniProtKB">
        <authorList>
            <consortium name="WormBaseParasite"/>
        </authorList>
    </citation>
    <scope>IDENTIFICATION</scope>
</reference>
<sequence>MRQFVAYCKLVQLVGLELNIEQQCSAKNQLALIFVLKKFEEFFWKQIPRLNTATFNKWDANLAKYGFAKCDSTVFIQLQHMGYGHHLYMFRRRAEAEHSNALQKVFRQEILHQNPESHDFMADLDLETQESLLKANLMDVEDACLIIQCAERMYQAISRFVYLTDVRKKAMNLHISQKN</sequence>